<evidence type="ECO:0008006" key="4">
    <source>
        <dbReference type="Google" id="ProtNLM"/>
    </source>
</evidence>
<protein>
    <recommendedName>
        <fullName evidence="4">Phage minor structural protein GP20</fullName>
    </recommendedName>
</protein>
<organism evidence="2 3">
    <name type="scientific">Desulfosporosinus acidiphilus (strain DSM 22704 / JCM 16185 / SJ4)</name>
    <dbReference type="NCBI Taxonomy" id="646529"/>
    <lineage>
        <taxon>Bacteria</taxon>
        <taxon>Bacillati</taxon>
        <taxon>Bacillota</taxon>
        <taxon>Clostridia</taxon>
        <taxon>Eubacteriales</taxon>
        <taxon>Desulfitobacteriaceae</taxon>
        <taxon>Desulfosporosinus</taxon>
    </lineage>
</organism>
<evidence type="ECO:0000256" key="1">
    <source>
        <dbReference type="SAM" id="Coils"/>
    </source>
</evidence>
<dbReference type="eggNOG" id="ENOG5032Y8Z">
    <property type="taxonomic scope" value="Bacteria"/>
</dbReference>
<sequence>MEFTPEQQAHIDGLLTEHKEKWETEILAPLQTELAGLKPVAKTDKEKEIEAKEQELWNKEKSLHIKEKGLSDFAEFFNANTIEDLDIQAEKLNKILEAKKLNNAYVPSGHKTADAYAQAEKSGDTQTMIGSKLSKLFS</sequence>
<accession>I4D5B9</accession>
<reference evidence="2 3" key="1">
    <citation type="journal article" date="2012" name="J. Bacteriol.">
        <title>Complete genome sequences of Desulfosporosinus orientis DSM765T, Desulfosporosinus youngiae DSM17734T, Desulfosporosinus meridiei DSM13257T, and Desulfosporosinus acidiphilus DSM22704T.</title>
        <authorList>
            <person name="Pester M."/>
            <person name="Brambilla E."/>
            <person name="Alazard D."/>
            <person name="Rattei T."/>
            <person name="Weinmaier T."/>
            <person name="Han J."/>
            <person name="Lucas S."/>
            <person name="Lapidus A."/>
            <person name="Cheng J.F."/>
            <person name="Goodwin L."/>
            <person name="Pitluck S."/>
            <person name="Peters L."/>
            <person name="Ovchinnikova G."/>
            <person name="Teshima H."/>
            <person name="Detter J.C."/>
            <person name="Han C.S."/>
            <person name="Tapia R."/>
            <person name="Land M.L."/>
            <person name="Hauser L."/>
            <person name="Kyrpides N.C."/>
            <person name="Ivanova N.N."/>
            <person name="Pagani I."/>
            <person name="Huntmann M."/>
            <person name="Wei C.L."/>
            <person name="Davenport K.W."/>
            <person name="Daligault H."/>
            <person name="Chain P.S."/>
            <person name="Chen A."/>
            <person name="Mavromatis K."/>
            <person name="Markowitz V."/>
            <person name="Szeto E."/>
            <person name="Mikhailova N."/>
            <person name="Pati A."/>
            <person name="Wagner M."/>
            <person name="Woyke T."/>
            <person name="Ollivier B."/>
            <person name="Klenk H.P."/>
            <person name="Spring S."/>
            <person name="Loy A."/>
        </authorList>
    </citation>
    <scope>NUCLEOTIDE SEQUENCE [LARGE SCALE GENOMIC DNA]</scope>
    <source>
        <strain evidence="3">DSM 22704 / JCM 16185 / SJ4</strain>
    </source>
</reference>
<dbReference type="HOGENOM" id="CLU_142687_0_0_9"/>
<dbReference type="OrthoDB" id="2862045at2"/>
<gene>
    <name evidence="2" type="ordered locus">Desaci_2018</name>
</gene>
<dbReference type="EMBL" id="CP003639">
    <property type="protein sequence ID" value="AFM40993.1"/>
    <property type="molecule type" value="Genomic_DNA"/>
</dbReference>
<feature type="coiled-coil region" evidence="1">
    <location>
        <begin position="42"/>
        <end position="102"/>
    </location>
</feature>
<dbReference type="AlphaFoldDB" id="I4D5B9"/>
<name>I4D5B9_DESAJ</name>
<evidence type="ECO:0000313" key="2">
    <source>
        <dbReference type="EMBL" id="AFM40993.1"/>
    </source>
</evidence>
<dbReference type="RefSeq" id="WP_014826998.1">
    <property type="nucleotide sequence ID" value="NC_018068.1"/>
</dbReference>
<proteinExistence type="predicted"/>
<dbReference type="Proteomes" id="UP000002892">
    <property type="component" value="Chromosome"/>
</dbReference>
<dbReference type="STRING" id="646529.Desaci_2018"/>
<evidence type="ECO:0000313" key="3">
    <source>
        <dbReference type="Proteomes" id="UP000002892"/>
    </source>
</evidence>
<keyword evidence="3" id="KW-1185">Reference proteome</keyword>
<keyword evidence="1" id="KW-0175">Coiled coil</keyword>
<dbReference type="KEGG" id="dai:Desaci_2018"/>